<keyword evidence="2" id="KW-1185">Reference proteome</keyword>
<protein>
    <submittedName>
        <fullName evidence="1">Uncharacterized protein</fullName>
    </submittedName>
</protein>
<dbReference type="EMBL" id="QTSX02007479">
    <property type="protein sequence ID" value="KAJ9048241.1"/>
    <property type="molecule type" value="Genomic_DNA"/>
</dbReference>
<accession>A0ACC2RDR8</accession>
<evidence type="ECO:0000313" key="2">
    <source>
        <dbReference type="Proteomes" id="UP001165960"/>
    </source>
</evidence>
<comment type="caution">
    <text evidence="1">The sequence shown here is derived from an EMBL/GenBank/DDBJ whole genome shotgun (WGS) entry which is preliminary data.</text>
</comment>
<proteinExistence type="predicted"/>
<name>A0ACC2RDR8_9FUNG</name>
<evidence type="ECO:0000313" key="1">
    <source>
        <dbReference type="EMBL" id="KAJ9048241.1"/>
    </source>
</evidence>
<sequence length="88" mass="10022">MVKEDKARGTKKIKYPENWQLAQNEGLAFPKKKPAQLTAAQKTPNNHLLEETRSQFVDAWNKREPIKSIYAQAVGESFENGIEGPIRI</sequence>
<organism evidence="1 2">
    <name type="scientific">Entomophthora muscae</name>
    <dbReference type="NCBI Taxonomy" id="34485"/>
    <lineage>
        <taxon>Eukaryota</taxon>
        <taxon>Fungi</taxon>
        <taxon>Fungi incertae sedis</taxon>
        <taxon>Zoopagomycota</taxon>
        <taxon>Entomophthoromycotina</taxon>
        <taxon>Entomophthoromycetes</taxon>
        <taxon>Entomophthorales</taxon>
        <taxon>Entomophthoraceae</taxon>
        <taxon>Entomophthora</taxon>
    </lineage>
</organism>
<reference evidence="1" key="1">
    <citation type="submission" date="2022-04" db="EMBL/GenBank/DDBJ databases">
        <title>Genome of the entomopathogenic fungus Entomophthora muscae.</title>
        <authorList>
            <person name="Elya C."/>
            <person name="Lovett B.R."/>
            <person name="Lee E."/>
            <person name="Macias A.M."/>
            <person name="Hajek A.E."/>
            <person name="De Bivort B.L."/>
            <person name="Kasson M.T."/>
            <person name="De Fine Licht H.H."/>
            <person name="Stajich J.E."/>
        </authorList>
    </citation>
    <scope>NUCLEOTIDE SEQUENCE</scope>
    <source>
        <strain evidence="1">Berkeley</strain>
    </source>
</reference>
<gene>
    <name evidence="1" type="ORF">DSO57_1037034</name>
</gene>
<dbReference type="Proteomes" id="UP001165960">
    <property type="component" value="Unassembled WGS sequence"/>
</dbReference>